<evidence type="ECO:0000256" key="2">
    <source>
        <dbReference type="ARBA" id="ARBA00022692"/>
    </source>
</evidence>
<dbReference type="SUPFAM" id="SSF90123">
    <property type="entry name" value="ABC transporter transmembrane region"/>
    <property type="match status" value="1"/>
</dbReference>
<accession>C2ENK6</accession>
<comment type="caution">
    <text evidence="7">The sequence shown here is derived from an EMBL/GenBank/DDBJ whole genome shotgun (WGS) entry which is preliminary data.</text>
</comment>
<feature type="transmembrane region" description="Helical" evidence="5">
    <location>
        <begin position="260"/>
        <end position="283"/>
    </location>
</feature>
<dbReference type="RefSeq" id="WP_007125780.1">
    <property type="nucleotide sequence ID" value="NZ_AZFO01000056.1"/>
</dbReference>
<keyword evidence="8" id="KW-1185">Reference proteome</keyword>
<evidence type="ECO:0000256" key="5">
    <source>
        <dbReference type="SAM" id="Phobius"/>
    </source>
</evidence>
<keyword evidence="4 5" id="KW-0472">Membrane</keyword>
<proteinExistence type="predicted"/>
<keyword evidence="2 5" id="KW-0812">Transmembrane</keyword>
<evidence type="ECO:0000256" key="1">
    <source>
        <dbReference type="ARBA" id="ARBA00004651"/>
    </source>
</evidence>
<gene>
    <name evidence="7" type="ORF">HMPREF0548_1252</name>
</gene>
<dbReference type="GO" id="GO:0005886">
    <property type="term" value="C:plasma membrane"/>
    <property type="evidence" value="ECO:0007669"/>
    <property type="project" value="UniProtKB-SubCell"/>
</dbReference>
<feature type="transmembrane region" description="Helical" evidence="5">
    <location>
        <begin position="47"/>
        <end position="75"/>
    </location>
</feature>
<dbReference type="STRING" id="525365.HMPREF0548_1252"/>
<dbReference type="InterPro" id="IPR011527">
    <property type="entry name" value="ABC1_TM_dom"/>
</dbReference>
<feature type="transmembrane region" description="Helical" evidence="5">
    <location>
        <begin position="12"/>
        <end position="35"/>
    </location>
</feature>
<dbReference type="InterPro" id="IPR036640">
    <property type="entry name" value="ABC1_TM_sf"/>
</dbReference>
<dbReference type="Proteomes" id="UP000005583">
    <property type="component" value="Unassembled WGS sequence"/>
</dbReference>
<feature type="domain" description="ABC transmembrane type-1" evidence="6">
    <location>
        <begin position="19"/>
        <end position="291"/>
    </location>
</feature>
<dbReference type="Gene3D" id="1.20.1560.10">
    <property type="entry name" value="ABC transporter type 1, transmembrane domain"/>
    <property type="match status" value="1"/>
</dbReference>
<evidence type="ECO:0000256" key="4">
    <source>
        <dbReference type="ARBA" id="ARBA00023136"/>
    </source>
</evidence>
<evidence type="ECO:0000313" key="7">
    <source>
        <dbReference type="EMBL" id="EEJ71877.1"/>
    </source>
</evidence>
<dbReference type="PANTHER" id="PTHR43394:SF1">
    <property type="entry name" value="ATP-BINDING CASSETTE SUB-FAMILY B MEMBER 10, MITOCHONDRIAL"/>
    <property type="match status" value="1"/>
</dbReference>
<dbReference type="HOGENOM" id="CLU_000604_84_3_9"/>
<dbReference type="EMBL" id="ACGU01000056">
    <property type="protein sequence ID" value="EEJ71877.1"/>
    <property type="molecule type" value="Genomic_DNA"/>
</dbReference>
<reference evidence="7 8" key="1">
    <citation type="submission" date="2009-01" db="EMBL/GenBank/DDBJ databases">
        <authorList>
            <person name="Qin X."/>
            <person name="Bachman B."/>
            <person name="Battles P."/>
            <person name="Bell A."/>
            <person name="Bess C."/>
            <person name="Bickham C."/>
            <person name="Chaboub L."/>
            <person name="Chen D."/>
            <person name="Coyle M."/>
            <person name="Deiros D.R."/>
            <person name="Dinh H."/>
            <person name="Forbes L."/>
            <person name="Fowler G."/>
            <person name="Francisco L."/>
            <person name="Fu Q."/>
            <person name="Gubbala S."/>
            <person name="Hale W."/>
            <person name="Han Y."/>
            <person name="Hemphill L."/>
            <person name="Highlander S.K."/>
            <person name="Hirani K."/>
            <person name="Hogues M."/>
            <person name="Jackson L."/>
            <person name="Jakkamsetti A."/>
            <person name="Javaid M."/>
            <person name="Jiang H."/>
            <person name="Korchina V."/>
            <person name="Kovar C."/>
            <person name="Lara F."/>
            <person name="Lee S."/>
            <person name="Mata R."/>
            <person name="Mathew T."/>
            <person name="Moen C."/>
            <person name="Morales K."/>
            <person name="Munidasa M."/>
            <person name="Nazareth L."/>
            <person name="Ngo R."/>
            <person name="Nguyen L."/>
            <person name="Okwuonu G."/>
            <person name="Ongeri F."/>
            <person name="Patil S."/>
            <person name="Petrosino J."/>
            <person name="Pham C."/>
            <person name="Pham P."/>
            <person name="Pu L.-L."/>
            <person name="Puazo M."/>
            <person name="Raj R."/>
            <person name="Reid J."/>
            <person name="Rouhana J."/>
            <person name="Saada N."/>
            <person name="Shang Y."/>
            <person name="Simmons D."/>
            <person name="Thornton R."/>
            <person name="Warren J."/>
            <person name="Weissenberger G."/>
            <person name="Zhang J."/>
            <person name="Zhang L."/>
            <person name="Zhou C."/>
            <person name="Zhu D."/>
            <person name="Muzny D."/>
            <person name="Worley K."/>
            <person name="Gibbs R."/>
        </authorList>
    </citation>
    <scope>NUCLEOTIDE SEQUENCE [LARGE SCALE GENOMIC DNA]</scope>
    <source>
        <strain evidence="7 8">DSM 16047</strain>
    </source>
</reference>
<dbReference type="GO" id="GO:0015421">
    <property type="term" value="F:ABC-type oligopeptide transporter activity"/>
    <property type="evidence" value="ECO:0007669"/>
    <property type="project" value="TreeGrafter"/>
</dbReference>
<name>C2ENK6_9LACO</name>
<dbReference type="AlphaFoldDB" id="C2ENK6"/>
<evidence type="ECO:0000259" key="6">
    <source>
        <dbReference type="PROSITE" id="PS50929"/>
    </source>
</evidence>
<dbReference type="GO" id="GO:0005524">
    <property type="term" value="F:ATP binding"/>
    <property type="evidence" value="ECO:0007669"/>
    <property type="project" value="InterPro"/>
</dbReference>
<evidence type="ECO:0000313" key="8">
    <source>
        <dbReference type="Proteomes" id="UP000005583"/>
    </source>
</evidence>
<dbReference type="PANTHER" id="PTHR43394">
    <property type="entry name" value="ATP-DEPENDENT PERMEASE MDL1, MITOCHONDRIAL"/>
    <property type="match status" value="1"/>
</dbReference>
<dbReference type="eggNOG" id="COG1132">
    <property type="taxonomic scope" value="Bacteria"/>
</dbReference>
<dbReference type="InterPro" id="IPR039421">
    <property type="entry name" value="Type_1_exporter"/>
</dbReference>
<sequence>MSINGIFRTNKARFISTGILLILEIMCLTGATYFMTPAFNYIKRNKVNLFLLFIVVSAVLQFTDTILNSVITILYNQQIQDYIHKIRSNISRSVFIKGNKNVAEIQNNLNSNMQELTSKYTTPLLILCRRVLTILFSVGVLFTFNWSLVALTLLLSFIGLYLPKLFEKVTSSATFMVTKRNEQLLDTVEKWASGLDELRRYASFGSYKKAIKNSTSGLKTATIKDCYWGNLATAATSIVSLLGIVLLLALSIYLYATGQIVFGAVITSGIFANQIMNAITYLADSLNQIKSSQKLRQEIKKFQEPVKFVAKNNSSKKIAQIEVNNL</sequence>
<feature type="transmembrane region" description="Helical" evidence="5">
    <location>
        <begin position="144"/>
        <end position="162"/>
    </location>
</feature>
<dbReference type="PROSITE" id="PS50929">
    <property type="entry name" value="ABC_TM1F"/>
    <property type="match status" value="1"/>
</dbReference>
<comment type="subcellular location">
    <subcellularLocation>
        <location evidence="1">Cell membrane</location>
        <topology evidence="1">Multi-pass membrane protein</topology>
    </subcellularLocation>
</comment>
<dbReference type="Pfam" id="PF00664">
    <property type="entry name" value="ABC_membrane"/>
    <property type="match status" value="1"/>
</dbReference>
<keyword evidence="3 5" id="KW-1133">Transmembrane helix</keyword>
<feature type="transmembrane region" description="Helical" evidence="5">
    <location>
        <begin position="227"/>
        <end position="254"/>
    </location>
</feature>
<protein>
    <recommendedName>
        <fullName evidence="6">ABC transmembrane type-1 domain-containing protein</fullName>
    </recommendedName>
</protein>
<organism evidence="7 8">
    <name type="scientific">Lactobacillus ultunensis DSM 16047</name>
    <dbReference type="NCBI Taxonomy" id="525365"/>
    <lineage>
        <taxon>Bacteria</taxon>
        <taxon>Bacillati</taxon>
        <taxon>Bacillota</taxon>
        <taxon>Bacilli</taxon>
        <taxon>Lactobacillales</taxon>
        <taxon>Lactobacillaceae</taxon>
        <taxon>Lactobacillus</taxon>
    </lineage>
</organism>
<evidence type="ECO:0000256" key="3">
    <source>
        <dbReference type="ARBA" id="ARBA00022989"/>
    </source>
</evidence>